<evidence type="ECO:0000313" key="7">
    <source>
        <dbReference type="EMBL" id="MBB6130921.1"/>
    </source>
</evidence>
<accession>A0A841JSW5</accession>
<dbReference type="GO" id="GO:0016020">
    <property type="term" value="C:membrane"/>
    <property type="evidence" value="ECO:0007669"/>
    <property type="project" value="UniProtKB-SubCell"/>
</dbReference>
<dbReference type="RefSeq" id="WP_183589578.1">
    <property type="nucleotide sequence ID" value="NZ_JACHCA010000018.1"/>
</dbReference>
<dbReference type="InterPro" id="IPR051533">
    <property type="entry name" value="WaaL-like"/>
</dbReference>
<evidence type="ECO:0000259" key="6">
    <source>
        <dbReference type="Pfam" id="PF04932"/>
    </source>
</evidence>
<name>A0A841JSW5_9SPHI</name>
<evidence type="ECO:0000256" key="3">
    <source>
        <dbReference type="ARBA" id="ARBA00022989"/>
    </source>
</evidence>
<dbReference type="Pfam" id="PF04932">
    <property type="entry name" value="Wzy_C"/>
    <property type="match status" value="1"/>
</dbReference>
<feature type="transmembrane region" description="Helical" evidence="5">
    <location>
        <begin position="79"/>
        <end position="100"/>
    </location>
</feature>
<keyword evidence="3 5" id="KW-1133">Transmembrane helix</keyword>
<protein>
    <recommendedName>
        <fullName evidence="6">O-antigen ligase-related domain-containing protein</fullName>
    </recommendedName>
</protein>
<feature type="transmembrane region" description="Helical" evidence="5">
    <location>
        <begin position="131"/>
        <end position="150"/>
    </location>
</feature>
<evidence type="ECO:0000256" key="4">
    <source>
        <dbReference type="ARBA" id="ARBA00023136"/>
    </source>
</evidence>
<evidence type="ECO:0000313" key="8">
    <source>
        <dbReference type="Proteomes" id="UP000548326"/>
    </source>
</evidence>
<feature type="transmembrane region" description="Helical" evidence="5">
    <location>
        <begin position="39"/>
        <end position="59"/>
    </location>
</feature>
<feature type="transmembrane region" description="Helical" evidence="5">
    <location>
        <begin position="381"/>
        <end position="401"/>
    </location>
</feature>
<feature type="domain" description="O-antigen ligase-related" evidence="6">
    <location>
        <begin position="196"/>
        <end position="397"/>
    </location>
</feature>
<feature type="transmembrane region" description="Helical" evidence="5">
    <location>
        <begin position="232"/>
        <end position="249"/>
    </location>
</feature>
<dbReference type="AlphaFoldDB" id="A0A841JSW5"/>
<dbReference type="PANTHER" id="PTHR37422:SF13">
    <property type="entry name" value="LIPOPOLYSACCHARIDE BIOSYNTHESIS PROTEIN PA4999-RELATED"/>
    <property type="match status" value="1"/>
</dbReference>
<feature type="transmembrane region" description="Helical" evidence="5">
    <location>
        <begin position="106"/>
        <end position="124"/>
    </location>
</feature>
<evidence type="ECO:0000256" key="2">
    <source>
        <dbReference type="ARBA" id="ARBA00022692"/>
    </source>
</evidence>
<dbReference type="PANTHER" id="PTHR37422">
    <property type="entry name" value="TEICHURONIC ACID BIOSYNTHESIS PROTEIN TUAE"/>
    <property type="match status" value="1"/>
</dbReference>
<proteinExistence type="predicted"/>
<feature type="transmembrane region" description="Helical" evidence="5">
    <location>
        <begin position="421"/>
        <end position="454"/>
    </location>
</feature>
<evidence type="ECO:0000256" key="1">
    <source>
        <dbReference type="ARBA" id="ARBA00004141"/>
    </source>
</evidence>
<dbReference type="InterPro" id="IPR007016">
    <property type="entry name" value="O-antigen_ligase-rel_domated"/>
</dbReference>
<dbReference type="EMBL" id="JACHCA010000018">
    <property type="protein sequence ID" value="MBB6130921.1"/>
    <property type="molecule type" value="Genomic_DNA"/>
</dbReference>
<reference evidence="7 8" key="1">
    <citation type="submission" date="2020-08" db="EMBL/GenBank/DDBJ databases">
        <title>Genomic Encyclopedia of Type Strains, Phase IV (KMG-V): Genome sequencing to study the core and pangenomes of soil and plant-associated prokaryotes.</title>
        <authorList>
            <person name="Whitman W."/>
        </authorList>
    </citation>
    <scope>NUCLEOTIDE SEQUENCE [LARGE SCALE GENOMIC DNA]</scope>
    <source>
        <strain evidence="7 8">MP601</strain>
    </source>
</reference>
<comment type="caution">
    <text evidence="7">The sequence shown here is derived from an EMBL/GenBank/DDBJ whole genome shotgun (WGS) entry which is preliminary data.</text>
</comment>
<keyword evidence="4 5" id="KW-0472">Membrane</keyword>
<dbReference type="Proteomes" id="UP000548326">
    <property type="component" value="Unassembled WGS sequence"/>
</dbReference>
<organism evidence="7 8">
    <name type="scientific">Mucilaginibacter lappiensis</name>
    <dbReference type="NCBI Taxonomy" id="354630"/>
    <lineage>
        <taxon>Bacteria</taxon>
        <taxon>Pseudomonadati</taxon>
        <taxon>Bacteroidota</taxon>
        <taxon>Sphingobacteriia</taxon>
        <taxon>Sphingobacteriales</taxon>
        <taxon>Sphingobacteriaceae</taxon>
        <taxon>Mucilaginibacter</taxon>
    </lineage>
</organism>
<sequence length="466" mass="52574">MNNKALIQKVIDYTLIGVFFLFPLTLNISIASFKDETHPLLAVNFSISDLLIGLLLLIWMLKVIVYKQSHIIKYPPKEILFFVLIGLLSVINATSLSQWLKEFIQIVEYFVIFYLLIINNLASIEVRIIKNCLFIVTTLMLVIAFIQHILFKSDVYFVRGLFLNENVLGTFLSIVSPLIYTQLLGAKNIPTKIWMVGLLVLTCIVLLSGSAMWAILIALLVVSIIYSSKATLTYVAVVLLLGIAYTVIIPDKNKSAIKSFSSIYEQGKISDNYYLRLAMLAGSNKTEIFKKDLGDNKYFMVSSNFSVTQNKLDVPQGDLYKEFNNKVAIKNRYLEMQASMIMLSEYTPLGVGLGNFQDKIGMYYTGFPKVNTAEPEQHNEYLLIAATTGIMGLTAFLWIFISSCKNNWKRYIVNKQEVFYLGLLGSIISMSLEGFFSSLLSSSLLVPFILIICLSFTDFNHAKNTA</sequence>
<gene>
    <name evidence="7" type="ORF">HDF22_005067</name>
</gene>
<feature type="transmembrane region" description="Helical" evidence="5">
    <location>
        <begin position="156"/>
        <end position="181"/>
    </location>
</feature>
<comment type="subcellular location">
    <subcellularLocation>
        <location evidence="1">Membrane</location>
        <topology evidence="1">Multi-pass membrane protein</topology>
    </subcellularLocation>
</comment>
<keyword evidence="2 5" id="KW-0812">Transmembrane</keyword>
<feature type="transmembrane region" description="Helical" evidence="5">
    <location>
        <begin position="193"/>
        <end position="226"/>
    </location>
</feature>
<evidence type="ECO:0000256" key="5">
    <source>
        <dbReference type="SAM" id="Phobius"/>
    </source>
</evidence>
<feature type="transmembrane region" description="Helical" evidence="5">
    <location>
        <begin position="12"/>
        <end position="33"/>
    </location>
</feature>